<evidence type="ECO:0000313" key="7">
    <source>
        <dbReference type="Proteomes" id="UP000251311"/>
    </source>
</evidence>
<evidence type="ECO:0000256" key="4">
    <source>
        <dbReference type="SAM" id="SignalP"/>
    </source>
</evidence>
<evidence type="ECO:0000256" key="2">
    <source>
        <dbReference type="ARBA" id="ARBA00022729"/>
    </source>
</evidence>
<proteinExistence type="predicted"/>
<keyword evidence="2 4" id="KW-0732">Signal</keyword>
<feature type="signal peptide" evidence="4">
    <location>
        <begin position="1"/>
        <end position="17"/>
    </location>
</feature>
<comment type="caution">
    <text evidence="6">The sequence shown here is derived from an EMBL/GenBank/DDBJ whole genome shotgun (WGS) entry which is preliminary data.</text>
</comment>
<dbReference type="Pfam" id="PF09375">
    <property type="entry name" value="Peptidase_M75"/>
    <property type="match status" value="1"/>
</dbReference>
<feature type="domain" description="Imelysin-like" evidence="5">
    <location>
        <begin position="50"/>
        <end position="280"/>
    </location>
</feature>
<feature type="coiled-coil region" evidence="3">
    <location>
        <begin position="248"/>
        <end position="275"/>
    </location>
</feature>
<evidence type="ECO:0000313" key="6">
    <source>
        <dbReference type="EMBL" id="PUE64879.1"/>
    </source>
</evidence>
<dbReference type="InterPro" id="IPR018976">
    <property type="entry name" value="Imelysin-like"/>
</dbReference>
<dbReference type="InterPro" id="IPR038352">
    <property type="entry name" value="Imelysin_sf"/>
</dbReference>
<organism evidence="6 7">
    <name type="scientific">Arcobacter lacus</name>
    <dbReference type="NCBI Taxonomy" id="1912876"/>
    <lineage>
        <taxon>Bacteria</taxon>
        <taxon>Pseudomonadati</taxon>
        <taxon>Campylobacterota</taxon>
        <taxon>Epsilonproteobacteria</taxon>
        <taxon>Campylobacterales</taxon>
        <taxon>Arcobacteraceae</taxon>
        <taxon>Arcobacter</taxon>
    </lineage>
</organism>
<dbReference type="RefSeq" id="WP_108528551.1">
    <property type="nucleotide sequence ID" value="NZ_JAODIH010000015.1"/>
</dbReference>
<evidence type="ECO:0000256" key="1">
    <source>
        <dbReference type="ARBA" id="ARBA00004196"/>
    </source>
</evidence>
<comment type="subcellular location">
    <subcellularLocation>
        <location evidence="1">Cell envelope</location>
    </subcellularLocation>
</comment>
<accession>A0ABX5JF92</accession>
<reference evidence="6 7" key="1">
    <citation type="submission" date="2017-02" db="EMBL/GenBank/DDBJ databases">
        <title>Arcobacter lacus sp. nov., a new species isolated from reclaimed water.</title>
        <authorList>
            <person name="Figueras M.J."/>
            <person name="Perez-Cataluna A."/>
            <person name="Salas-Masso N."/>
        </authorList>
    </citation>
    <scope>NUCLEOTIDE SEQUENCE [LARGE SCALE GENOMIC DNA]</scope>
    <source>
        <strain evidence="6 7">RW43-9</strain>
    </source>
</reference>
<evidence type="ECO:0000259" key="5">
    <source>
        <dbReference type="Pfam" id="PF09375"/>
    </source>
</evidence>
<name>A0ABX5JF92_9BACT</name>
<dbReference type="Proteomes" id="UP000251311">
    <property type="component" value="Unassembled WGS sequence"/>
</dbReference>
<keyword evidence="7" id="KW-1185">Reference proteome</keyword>
<evidence type="ECO:0000256" key="3">
    <source>
        <dbReference type="SAM" id="Coils"/>
    </source>
</evidence>
<dbReference type="Gene3D" id="1.20.1420.20">
    <property type="entry name" value="M75 peptidase, HXXE motif"/>
    <property type="match status" value="1"/>
</dbReference>
<protein>
    <submittedName>
        <fullName evidence="6">Imelysin</fullName>
    </submittedName>
</protein>
<sequence length="314" mass="35823">MIKKFLFLMFFSVAMFAQDSALFNIVKNVSIPDVEVAIKDAKALKADYSDQNFTKFIKDWKKVEALYFAGELDDEYLDTPRYIDVFNNLKEDLNSQMQRVIDSNDDPKKALFKNSFKTVNALEYVLYSEKTITTRKKEIAGVIIDSLISKLEDIKGAYEEFLTSKPKDEKFDTAIVINTLIASTYRLKEWRIGNASGSSAKFKNDPNNSRAEYFLSQNSFAAIDAILDAQKEILEDKNYYNFASLSKKLNAQKELKVALDKIIETKEKLSKLKKDDFSKAQDLFESARALHNAYYLSLIDKLGLKANVLDADGD</sequence>
<feature type="chain" id="PRO_5046129813" evidence="4">
    <location>
        <begin position="18"/>
        <end position="314"/>
    </location>
</feature>
<gene>
    <name evidence="6" type="ORF">B0175_10775</name>
</gene>
<dbReference type="EMBL" id="MUXF01000019">
    <property type="protein sequence ID" value="PUE64879.1"/>
    <property type="molecule type" value="Genomic_DNA"/>
</dbReference>
<keyword evidence="3" id="KW-0175">Coiled coil</keyword>